<dbReference type="AlphaFoldDB" id="A0A7T5UGQ5"/>
<evidence type="ECO:0000313" key="1">
    <source>
        <dbReference type="EMBL" id="QQG36151.1"/>
    </source>
</evidence>
<dbReference type="EMBL" id="CP066681">
    <property type="protein sequence ID" value="QQG36151.1"/>
    <property type="molecule type" value="Genomic_DNA"/>
</dbReference>
<name>A0A7T5UGQ5_9BACT</name>
<evidence type="ECO:0000313" key="2">
    <source>
        <dbReference type="Proteomes" id="UP000595362"/>
    </source>
</evidence>
<reference evidence="1 2" key="1">
    <citation type="submission" date="2020-07" db="EMBL/GenBank/DDBJ databases">
        <title>Huge and variable diversity of episymbiotic CPR bacteria and DPANN archaea in groundwater ecosystems.</title>
        <authorList>
            <person name="He C.Y."/>
            <person name="Keren R."/>
            <person name="Whittaker M."/>
            <person name="Farag I.F."/>
            <person name="Doudna J."/>
            <person name="Cate J.H.D."/>
            <person name="Banfield J.F."/>
        </authorList>
    </citation>
    <scope>NUCLEOTIDE SEQUENCE [LARGE SCALE GENOMIC DNA]</scope>
    <source>
        <strain evidence="1">NC_groundwater_70_Ag_B-0.1um_54_66</strain>
    </source>
</reference>
<dbReference type="Proteomes" id="UP000595362">
    <property type="component" value="Chromosome"/>
</dbReference>
<sequence length="61" mass="6536">MAFDIKAIEGFLAAGDLASASVALNELYGQWDRLSLEEQAAIQAIEPVYLSLLGMHKGEVA</sequence>
<proteinExistence type="predicted"/>
<accession>A0A7T5UGQ5</accession>
<gene>
    <name evidence="1" type="ORF">HYS17_11785</name>
</gene>
<organism evidence="1 2">
    <name type="scientific">Micavibrio aeruginosavorus</name>
    <dbReference type="NCBI Taxonomy" id="349221"/>
    <lineage>
        <taxon>Bacteria</taxon>
        <taxon>Pseudomonadati</taxon>
        <taxon>Bdellovibrionota</taxon>
        <taxon>Bdellovibrionia</taxon>
        <taxon>Bdellovibrionales</taxon>
        <taxon>Pseudobdellovibrionaceae</taxon>
        <taxon>Micavibrio</taxon>
    </lineage>
</organism>
<protein>
    <submittedName>
        <fullName evidence="1">Uncharacterized protein</fullName>
    </submittedName>
</protein>